<proteinExistence type="predicted"/>
<dbReference type="GO" id="GO:0140359">
    <property type="term" value="F:ABC-type transporter activity"/>
    <property type="evidence" value="ECO:0007669"/>
    <property type="project" value="InterPro"/>
</dbReference>
<dbReference type="Pfam" id="PF12679">
    <property type="entry name" value="ABC2_membrane_2"/>
    <property type="match status" value="1"/>
</dbReference>
<reference evidence="2 3" key="1">
    <citation type="submission" date="2019-08" db="EMBL/GenBank/DDBJ databases">
        <title>Genomes of Antarctic Bizionia species.</title>
        <authorList>
            <person name="Bowman J.P."/>
        </authorList>
    </citation>
    <scope>NUCLEOTIDE SEQUENCE [LARGE SCALE GENOMIC DNA]</scope>
    <source>
        <strain evidence="2 3">ADA-4</strain>
    </source>
</reference>
<organism evidence="2 3">
    <name type="scientific">Bizionia myxarmorum</name>
    <dbReference type="NCBI Taxonomy" id="291186"/>
    <lineage>
        <taxon>Bacteria</taxon>
        <taxon>Pseudomonadati</taxon>
        <taxon>Bacteroidota</taxon>
        <taxon>Flavobacteriia</taxon>
        <taxon>Flavobacteriales</taxon>
        <taxon>Flavobacteriaceae</taxon>
        <taxon>Bizionia</taxon>
    </lineage>
</organism>
<name>A0A5D0RF31_9FLAO</name>
<dbReference type="Proteomes" id="UP000323720">
    <property type="component" value="Unassembled WGS sequence"/>
</dbReference>
<sequence length="275" mass="32192">MLRLVNLELQKLLLSRTNKILIFISFILPFTVLILSSIKINFFGFFTLELGELGIFNFPIIWHITTFFASYFKFFFAIVVVSMIGNEYSNKTIKQNLIDGLSKKEFILSKFYTIVFFSLFATVLIAVATFLIGLYYSSYTEANIIFRETEFLIAYFVKLVGFFTLCLFFGMLLRRSAFALAFLFLLYIAEWLIFWAAYKIFGTAEMAFRVKGFLPLESMYNLIDQPVQRLMIAKFPDKNELTYDYAVHWYEIAIVLGWTAILVFLSLRLLKKRDL</sequence>
<dbReference type="EMBL" id="VSKK01000001">
    <property type="protein sequence ID" value="TYB79566.1"/>
    <property type="molecule type" value="Genomic_DNA"/>
</dbReference>
<feature type="transmembrane region" description="Helical" evidence="1">
    <location>
        <begin position="151"/>
        <end position="170"/>
    </location>
</feature>
<feature type="transmembrane region" description="Helical" evidence="1">
    <location>
        <begin position="111"/>
        <end position="136"/>
    </location>
</feature>
<keyword evidence="1" id="KW-0812">Transmembrane</keyword>
<protein>
    <submittedName>
        <fullName evidence="2">ABC transporter permease subunit</fullName>
    </submittedName>
</protein>
<evidence type="ECO:0000313" key="3">
    <source>
        <dbReference type="Proteomes" id="UP000323720"/>
    </source>
</evidence>
<feature type="transmembrane region" description="Helical" evidence="1">
    <location>
        <begin position="249"/>
        <end position="270"/>
    </location>
</feature>
<dbReference type="OrthoDB" id="1452202at2"/>
<feature type="transmembrane region" description="Helical" evidence="1">
    <location>
        <begin position="177"/>
        <end position="198"/>
    </location>
</feature>
<feature type="transmembrane region" description="Helical" evidence="1">
    <location>
        <begin position="20"/>
        <end position="40"/>
    </location>
</feature>
<evidence type="ECO:0000256" key="1">
    <source>
        <dbReference type="SAM" id="Phobius"/>
    </source>
</evidence>
<keyword evidence="1" id="KW-1133">Transmembrane helix</keyword>
<dbReference type="GO" id="GO:0005886">
    <property type="term" value="C:plasma membrane"/>
    <property type="evidence" value="ECO:0007669"/>
    <property type="project" value="UniProtKB-SubCell"/>
</dbReference>
<dbReference type="AlphaFoldDB" id="A0A5D0RF31"/>
<accession>A0A5D0RF31</accession>
<dbReference type="PANTHER" id="PTHR37305">
    <property type="entry name" value="INTEGRAL MEMBRANE PROTEIN-RELATED"/>
    <property type="match status" value="1"/>
</dbReference>
<keyword evidence="1" id="KW-0472">Membrane</keyword>
<gene>
    <name evidence="2" type="ORF">ES674_07365</name>
</gene>
<feature type="transmembrane region" description="Helical" evidence="1">
    <location>
        <begin position="60"/>
        <end position="84"/>
    </location>
</feature>
<dbReference type="RefSeq" id="WP_148403298.1">
    <property type="nucleotide sequence ID" value="NZ_VSKK01000001.1"/>
</dbReference>
<evidence type="ECO:0000313" key="2">
    <source>
        <dbReference type="EMBL" id="TYB79566.1"/>
    </source>
</evidence>
<comment type="caution">
    <text evidence="2">The sequence shown here is derived from an EMBL/GenBank/DDBJ whole genome shotgun (WGS) entry which is preliminary data.</text>
</comment>
<dbReference type="PANTHER" id="PTHR37305:SF1">
    <property type="entry name" value="MEMBRANE PROTEIN"/>
    <property type="match status" value="1"/>
</dbReference>
<keyword evidence="3" id="KW-1185">Reference proteome</keyword>